<reference evidence="1" key="1">
    <citation type="journal article" date="2012" name="Nat. Genet.">
        <title>Whole-genome sequence of Schistosoma haematobium.</title>
        <authorList>
            <person name="Young N.D."/>
            <person name="Jex A.R."/>
            <person name="Li B."/>
            <person name="Liu S."/>
            <person name="Yang L."/>
            <person name="Xiong Z."/>
            <person name="Li Y."/>
            <person name="Cantacessi C."/>
            <person name="Hall R.S."/>
            <person name="Xu X."/>
            <person name="Chen F."/>
            <person name="Wu X."/>
            <person name="Zerlotini A."/>
            <person name="Oliveira G."/>
            <person name="Hofmann A."/>
            <person name="Zhang G."/>
            <person name="Fang X."/>
            <person name="Kang Y."/>
            <person name="Campbell B.E."/>
            <person name="Loukas A."/>
            <person name="Ranganathan S."/>
            <person name="Rollinson D."/>
            <person name="Rinaldi G."/>
            <person name="Brindley P.J."/>
            <person name="Yang H."/>
            <person name="Wang J."/>
            <person name="Wang J."/>
            <person name="Gasser R.B."/>
        </authorList>
    </citation>
    <scope>NUCLEOTIDE SEQUENCE [LARGE SCALE GENOMIC DNA]</scope>
</reference>
<dbReference type="AlphaFoldDB" id="A0A095AHU7"/>
<dbReference type="EMBL" id="KL250554">
    <property type="protein sequence ID" value="KGB33551.1"/>
    <property type="molecule type" value="Genomic_DNA"/>
</dbReference>
<evidence type="ECO:0000313" key="1">
    <source>
        <dbReference type="EMBL" id="KGB33551.1"/>
    </source>
</evidence>
<organism evidence="1">
    <name type="scientific">Schistosoma haematobium</name>
    <name type="common">Blood fluke</name>
    <dbReference type="NCBI Taxonomy" id="6185"/>
    <lineage>
        <taxon>Eukaryota</taxon>
        <taxon>Metazoa</taxon>
        <taxon>Spiralia</taxon>
        <taxon>Lophotrochozoa</taxon>
        <taxon>Platyhelminthes</taxon>
        <taxon>Trematoda</taxon>
        <taxon>Digenea</taxon>
        <taxon>Strigeidida</taxon>
        <taxon>Schistosomatoidea</taxon>
        <taxon>Schistosomatidae</taxon>
        <taxon>Schistosoma</taxon>
    </lineage>
</organism>
<gene>
    <name evidence="1" type="ORF">MS3_01721</name>
</gene>
<proteinExistence type="predicted"/>
<sequence length="297" mass="33980">MVTLILHTLDNIVIICLHILTINYGDDCLEEHREHILINFSIDKSFDRFFVVDWIRTDICRSLKSTKVVAINVNYVLFSTVVCCCTTFSEENRLDTIFEESIIARLVDFSFSAARYHRLSSASLGGFSDESDEKADYYFSVCGFKTEENSSVSLNQSIIAVSEASVVELGSFTNFTISNKGTVKTLKLIDSCLAFIVGYCVLSSLIKRYLYGRPWHQSVPFTNTFEHLKNRFQDYIVLHCHRTQIRLVEPVYMPLPNDSPEQFKTKNNESICENSLEQKQLLLSNSDEQQDDILLAL</sequence>
<protein>
    <submittedName>
        <fullName evidence="1">Uncharacterized protein</fullName>
    </submittedName>
</protein>
<name>A0A095AHU7_SCHHA</name>
<accession>A0A095AHU7</accession>